<reference evidence="1" key="2">
    <citation type="journal article" date="2022" name="New Phytol.">
        <title>Evolutionary transition to the ectomycorrhizal habit in the genomes of a hyperdiverse lineage of mushroom-forming fungi.</title>
        <authorList>
            <person name="Looney B."/>
            <person name="Miyauchi S."/>
            <person name="Morin E."/>
            <person name="Drula E."/>
            <person name="Courty P.E."/>
            <person name="Kohler A."/>
            <person name="Kuo A."/>
            <person name="LaButti K."/>
            <person name="Pangilinan J."/>
            <person name="Lipzen A."/>
            <person name="Riley R."/>
            <person name="Andreopoulos W."/>
            <person name="He G."/>
            <person name="Johnson J."/>
            <person name="Nolan M."/>
            <person name="Tritt A."/>
            <person name="Barry K.W."/>
            <person name="Grigoriev I.V."/>
            <person name="Nagy L.G."/>
            <person name="Hibbett D."/>
            <person name="Henrissat B."/>
            <person name="Matheny P.B."/>
            <person name="Labbe J."/>
            <person name="Martin F.M."/>
        </authorList>
    </citation>
    <scope>NUCLEOTIDE SEQUENCE</scope>
    <source>
        <strain evidence="1">EC-137</strain>
    </source>
</reference>
<comment type="caution">
    <text evidence="1">The sequence shown here is derived from an EMBL/GenBank/DDBJ whole genome shotgun (WGS) entry which is preliminary data.</text>
</comment>
<name>A0ACB8QNS8_9AGAM</name>
<gene>
    <name evidence="1" type="ORF">K488DRAFT_84810</name>
</gene>
<dbReference type="EMBL" id="MU273517">
    <property type="protein sequence ID" value="KAI0033529.1"/>
    <property type="molecule type" value="Genomic_DNA"/>
</dbReference>
<evidence type="ECO:0000313" key="1">
    <source>
        <dbReference type="EMBL" id="KAI0033529.1"/>
    </source>
</evidence>
<proteinExistence type="predicted"/>
<organism evidence="1 2">
    <name type="scientific">Vararia minispora EC-137</name>
    <dbReference type="NCBI Taxonomy" id="1314806"/>
    <lineage>
        <taxon>Eukaryota</taxon>
        <taxon>Fungi</taxon>
        <taxon>Dikarya</taxon>
        <taxon>Basidiomycota</taxon>
        <taxon>Agaricomycotina</taxon>
        <taxon>Agaricomycetes</taxon>
        <taxon>Russulales</taxon>
        <taxon>Lachnocladiaceae</taxon>
        <taxon>Vararia</taxon>
    </lineage>
</organism>
<accession>A0ACB8QNS8</accession>
<reference evidence="1" key="1">
    <citation type="submission" date="2021-02" db="EMBL/GenBank/DDBJ databases">
        <authorList>
            <consortium name="DOE Joint Genome Institute"/>
            <person name="Ahrendt S."/>
            <person name="Looney B.P."/>
            <person name="Miyauchi S."/>
            <person name="Morin E."/>
            <person name="Drula E."/>
            <person name="Courty P.E."/>
            <person name="Chicoki N."/>
            <person name="Fauchery L."/>
            <person name="Kohler A."/>
            <person name="Kuo A."/>
            <person name="Labutti K."/>
            <person name="Pangilinan J."/>
            <person name="Lipzen A."/>
            <person name="Riley R."/>
            <person name="Andreopoulos W."/>
            <person name="He G."/>
            <person name="Johnson J."/>
            <person name="Barry K.W."/>
            <person name="Grigoriev I.V."/>
            <person name="Nagy L."/>
            <person name="Hibbett D."/>
            <person name="Henrissat B."/>
            <person name="Matheny P.B."/>
            <person name="Labbe J."/>
            <person name="Martin F."/>
        </authorList>
    </citation>
    <scope>NUCLEOTIDE SEQUENCE</scope>
    <source>
        <strain evidence="1">EC-137</strain>
    </source>
</reference>
<protein>
    <submittedName>
        <fullName evidence="1">Uncharacterized protein</fullName>
    </submittedName>
</protein>
<dbReference type="Proteomes" id="UP000814128">
    <property type="component" value="Unassembled WGS sequence"/>
</dbReference>
<sequence length="496" mass="55443">MSIRPLSPLSNSLEADAASDEGMPPPPPPPSPPRPDSAFLTAPVPTWQERGMNSPSQSVLPDIPPFPVPPPILIPSLLPNAWPVKALTDDSTPPDTMRTTRSAAKKREEVELQERAAELRWGVQYHLPLSWHPSSARIPYASGPYTGDPRAPQHPWTHKDARGRAQERSADEWLPARGWPWNDWHRDDFRHPASKHYAWLRMPGGQEPSNVSLCLPRMVHRIGRAADNDIVIEQKGVEDHHCTIQYVKGESWDIRPHFFILYDHSRGGTFVLSPYSDRDTAHLRGEAYVLEDRDLVRLGPYLGERDWQTFIFETVRPQAWIEPPPMPKPLPTPEPVPVPEPEPWGKSALGLTLFPAGSRGETIRPPREYTPVRISKMGRAMTSRPNGVSKAGSSSKPGLASRTQNASGVRRSEDWKRIEDWAQNISNEGDSGLTNDGDVHSASRRRGVHNDVARPQADEELRATARRVFGRLAGDGSQPVLWGRMLNWVASQGKQA</sequence>
<evidence type="ECO:0000313" key="2">
    <source>
        <dbReference type="Proteomes" id="UP000814128"/>
    </source>
</evidence>
<keyword evidence="2" id="KW-1185">Reference proteome</keyword>